<dbReference type="GO" id="GO:0016740">
    <property type="term" value="F:transferase activity"/>
    <property type="evidence" value="ECO:0007669"/>
    <property type="project" value="UniProtKB-KW"/>
</dbReference>
<evidence type="ECO:0000313" key="2">
    <source>
        <dbReference type="Proteomes" id="UP000466785"/>
    </source>
</evidence>
<dbReference type="Pfam" id="PF13469">
    <property type="entry name" value="Sulfotransfer_3"/>
    <property type="match status" value="1"/>
</dbReference>
<protein>
    <submittedName>
        <fullName evidence="1">Putative sulfotransferase</fullName>
    </submittedName>
</protein>
<dbReference type="PANTHER" id="PTHR36451:SF1">
    <property type="entry name" value="OMEGA-HYDROXY-BETA-DIHYDROMENAQUINONE-9 SULFOTRANSFERASE STF3"/>
    <property type="match status" value="1"/>
</dbReference>
<organism evidence="1 2">
    <name type="scientific">Mycolicibacterium poriferae</name>
    <dbReference type="NCBI Taxonomy" id="39694"/>
    <lineage>
        <taxon>Bacteria</taxon>
        <taxon>Bacillati</taxon>
        <taxon>Actinomycetota</taxon>
        <taxon>Actinomycetes</taxon>
        <taxon>Mycobacteriales</taxon>
        <taxon>Mycobacteriaceae</taxon>
        <taxon>Mycolicibacterium</taxon>
    </lineage>
</organism>
<accession>A0A6N4V8R3</accession>
<evidence type="ECO:0000313" key="1">
    <source>
        <dbReference type="EMBL" id="BBX51265.1"/>
    </source>
</evidence>
<dbReference type="Gene3D" id="3.40.50.300">
    <property type="entry name" value="P-loop containing nucleotide triphosphate hydrolases"/>
    <property type="match status" value="1"/>
</dbReference>
<dbReference type="InterPro" id="IPR027417">
    <property type="entry name" value="P-loop_NTPase"/>
</dbReference>
<dbReference type="Proteomes" id="UP000466785">
    <property type="component" value="Chromosome"/>
</dbReference>
<dbReference type="KEGG" id="mpof:MPOR_22910"/>
<sequence length="414" mass="47414">MTDATDIAVPLDDLAAPRYTPQAQQLREMMAMLAPDCPLDTEVMHRRAREATGLTDFGPDDYRERLERYVAELNEIDMHPAGIVNFHMQLLQCLKNRLLLTDLVSRHPQIHDIDLQPPVIIAGLPRSGTTHLHNMLAAAPTFRSLPYWESVEPFPLRAEADLDPDPRIARMDVAVQTMNTLMPNFALMHEMTTEHAHEEIQLLANDFSTMLMETLAHVPRWTEYYWSHDQTTSYEYLVVQLKALQFLRGGRRWVLKSPQHLGQLPVIERVMPGAVVAFTHRDPVPVALSMITMITYSARMYTDAVNVEEIAAAWVDRLERLLDKCVRDRDAVPEQRSLDVRFDDFMADEMGTMERLYDVSAEPLTDAARSAISSYLAGHRRGRHGRVETSAQMFGLDADELRRRFASYTQRFLT</sequence>
<reference evidence="1 2" key="1">
    <citation type="journal article" date="2019" name="Emerg. Microbes Infect.">
        <title>Comprehensive subspecies identification of 175 nontuberculous mycobacteria species based on 7547 genomic profiles.</title>
        <authorList>
            <person name="Matsumoto Y."/>
            <person name="Kinjo T."/>
            <person name="Motooka D."/>
            <person name="Nabeya D."/>
            <person name="Jung N."/>
            <person name="Uechi K."/>
            <person name="Horii T."/>
            <person name="Iida T."/>
            <person name="Fujita J."/>
            <person name="Nakamura S."/>
        </authorList>
    </citation>
    <scope>NUCLEOTIDE SEQUENCE [LARGE SCALE GENOMIC DNA]</scope>
    <source>
        <strain evidence="1 2">JCM 12603</strain>
    </source>
</reference>
<name>A0A6N4V8R3_9MYCO</name>
<dbReference type="AlphaFoldDB" id="A0A6N4V8R3"/>
<keyword evidence="2" id="KW-1185">Reference proteome</keyword>
<gene>
    <name evidence="1" type="ORF">MPOR_22910</name>
</gene>
<keyword evidence="1" id="KW-0808">Transferase</keyword>
<dbReference type="SUPFAM" id="SSF52540">
    <property type="entry name" value="P-loop containing nucleoside triphosphate hydrolases"/>
    <property type="match status" value="1"/>
</dbReference>
<proteinExistence type="predicted"/>
<dbReference type="EMBL" id="AP022570">
    <property type="protein sequence ID" value="BBX51265.1"/>
    <property type="molecule type" value="Genomic_DNA"/>
</dbReference>
<dbReference type="PANTHER" id="PTHR36451">
    <property type="entry name" value="PAPS-DEPENDENT SULFOTRANSFERASE STF3"/>
    <property type="match status" value="1"/>
</dbReference>
<dbReference type="InterPro" id="IPR052736">
    <property type="entry name" value="Stf3_sulfotransferase"/>
</dbReference>
<dbReference type="RefSeq" id="WP_163673809.1">
    <property type="nucleotide sequence ID" value="NZ_AP022570.1"/>
</dbReference>